<organism evidence="1">
    <name type="scientific">Zea mays</name>
    <name type="common">Maize</name>
    <dbReference type="NCBI Taxonomy" id="4577"/>
    <lineage>
        <taxon>Eukaryota</taxon>
        <taxon>Viridiplantae</taxon>
        <taxon>Streptophyta</taxon>
        <taxon>Embryophyta</taxon>
        <taxon>Tracheophyta</taxon>
        <taxon>Spermatophyta</taxon>
        <taxon>Magnoliopsida</taxon>
        <taxon>Liliopsida</taxon>
        <taxon>Poales</taxon>
        <taxon>Poaceae</taxon>
        <taxon>PACMAD clade</taxon>
        <taxon>Panicoideae</taxon>
        <taxon>Andropogonodae</taxon>
        <taxon>Andropogoneae</taxon>
        <taxon>Tripsacinae</taxon>
        <taxon>Zea</taxon>
    </lineage>
</organism>
<dbReference type="AlphaFoldDB" id="C4J1G4"/>
<evidence type="ECO:0000313" key="1">
    <source>
        <dbReference type="EMBL" id="ACR35014.1"/>
    </source>
</evidence>
<reference evidence="1" key="1">
    <citation type="journal article" date="2009" name="PLoS Genet.">
        <title>Sequencing, mapping, and analysis of 27,455 maize full-length cDNAs.</title>
        <authorList>
            <person name="Soderlund C."/>
            <person name="Descour A."/>
            <person name="Kudrna D."/>
            <person name="Bomhoff M."/>
            <person name="Boyd L."/>
            <person name="Currie J."/>
            <person name="Angelova A."/>
            <person name="Collura K."/>
            <person name="Wissotski M."/>
            <person name="Ashley E."/>
            <person name="Morrow D."/>
            <person name="Fernandes J."/>
            <person name="Walbot V."/>
            <person name="Yu Y."/>
        </authorList>
    </citation>
    <scope>NUCLEOTIDE SEQUENCE</scope>
    <source>
        <strain evidence="1">B73</strain>
    </source>
</reference>
<reference evidence="1" key="2">
    <citation type="submission" date="2012-06" db="EMBL/GenBank/DDBJ databases">
        <authorList>
            <person name="Yu Y."/>
            <person name="Currie J."/>
            <person name="Lomeli R."/>
            <person name="Angelova A."/>
            <person name="Collura K."/>
            <person name="Wissotski M."/>
            <person name="Campos D."/>
            <person name="Kudrna D."/>
            <person name="Golser W."/>
            <person name="Ashely E."/>
            <person name="Descour A."/>
            <person name="Fernandes J."/>
            <person name="Soderlund C."/>
            <person name="Walbot V."/>
        </authorList>
    </citation>
    <scope>NUCLEOTIDE SEQUENCE</scope>
    <source>
        <strain evidence="1">B73</strain>
    </source>
</reference>
<name>C4J1G4_MAIZE</name>
<accession>C4J1G4</accession>
<dbReference type="EMBL" id="BT084661">
    <property type="protein sequence ID" value="ACR35014.1"/>
    <property type="molecule type" value="mRNA"/>
</dbReference>
<protein>
    <submittedName>
        <fullName evidence="1">Uncharacterized protein</fullName>
    </submittedName>
</protein>
<proteinExistence type="evidence at transcript level"/>
<sequence length="89" mass="9986">MDIKKCITRRALILAEAAPRLNTGPLTNRYCTPDVIFCSSGDGEQDTQKNVASLQCLFYFSGLVTSGSRWIQQQLYWAELMCHVPTCLP</sequence>